<accession>A0A8V1A4K7</accession>
<feature type="region of interest" description="Disordered" evidence="24">
    <location>
        <begin position="661"/>
        <end position="680"/>
    </location>
</feature>
<evidence type="ECO:0000256" key="10">
    <source>
        <dbReference type="ARBA" id="ARBA00022679"/>
    </source>
</evidence>
<protein>
    <recommendedName>
        <fullName evidence="5">non-specific serine/threonine protein kinase</fullName>
        <ecNumber evidence="5">2.7.11.1</ecNumber>
    </recommendedName>
</protein>
<feature type="domain" description="Ig-like" evidence="28">
    <location>
        <begin position="4627"/>
        <end position="4711"/>
    </location>
</feature>
<dbReference type="FunFam" id="2.60.40.10:FF:000954">
    <property type="entry name" value="Obscurin, cytoskeletal calmodulin and titin-interacting RhoGEF"/>
    <property type="match status" value="1"/>
</dbReference>
<dbReference type="SMART" id="SM00325">
    <property type="entry name" value="RhoGEF"/>
    <property type="match status" value="1"/>
</dbReference>
<evidence type="ECO:0000256" key="16">
    <source>
        <dbReference type="ARBA" id="ARBA00022842"/>
    </source>
</evidence>
<feature type="domain" description="Ig-like" evidence="28">
    <location>
        <begin position="1244"/>
        <end position="1312"/>
    </location>
</feature>
<keyword evidence="11" id="KW-0479">Metal-binding</keyword>
<keyword evidence="19" id="KW-0539">Nucleus</keyword>
<evidence type="ECO:0000256" key="9">
    <source>
        <dbReference type="ARBA" id="ARBA00022553"/>
    </source>
</evidence>
<dbReference type="FunFam" id="2.60.40.10:FF:001652">
    <property type="entry name" value="Uncharacterized protein"/>
    <property type="match status" value="1"/>
</dbReference>
<evidence type="ECO:0000259" key="29">
    <source>
        <dbReference type="PROSITE" id="PS50853"/>
    </source>
</evidence>
<dbReference type="PROSITE" id="PS50010">
    <property type="entry name" value="DH_2"/>
    <property type="match status" value="1"/>
</dbReference>
<feature type="domain" description="Ig-like" evidence="28">
    <location>
        <begin position="2225"/>
        <end position="2309"/>
    </location>
</feature>
<evidence type="ECO:0000256" key="22">
    <source>
        <dbReference type="ARBA" id="ARBA00048679"/>
    </source>
</evidence>
<keyword evidence="18" id="KW-1015">Disulfide bond</keyword>
<comment type="catalytic activity">
    <reaction evidence="21">
        <text>L-threonyl-[protein] + ATP = O-phospho-L-threonyl-[protein] + ADP + H(+)</text>
        <dbReference type="Rhea" id="RHEA:46608"/>
        <dbReference type="Rhea" id="RHEA-COMP:11060"/>
        <dbReference type="Rhea" id="RHEA-COMP:11605"/>
        <dbReference type="ChEBI" id="CHEBI:15378"/>
        <dbReference type="ChEBI" id="CHEBI:30013"/>
        <dbReference type="ChEBI" id="CHEBI:30616"/>
        <dbReference type="ChEBI" id="CHEBI:61977"/>
        <dbReference type="ChEBI" id="CHEBI:456216"/>
        <dbReference type="EC" id="2.7.11.1"/>
    </reaction>
</comment>
<dbReference type="GO" id="GO:0046872">
    <property type="term" value="F:metal ion binding"/>
    <property type="evidence" value="ECO:0007669"/>
    <property type="project" value="UniProtKB-KW"/>
</dbReference>
<dbReference type="InterPro" id="IPR052385">
    <property type="entry name" value="Obscurin/Obscurin-like_Reg"/>
</dbReference>
<evidence type="ECO:0000256" key="12">
    <source>
        <dbReference type="ARBA" id="ARBA00022737"/>
    </source>
</evidence>
<dbReference type="GO" id="GO:0005634">
    <property type="term" value="C:nucleus"/>
    <property type="evidence" value="ECO:0007669"/>
    <property type="project" value="UniProtKB-SubCell"/>
</dbReference>
<dbReference type="FunFam" id="2.60.40.10:FF:000773">
    <property type="entry name" value="obscurin isoform X4"/>
    <property type="match status" value="1"/>
</dbReference>
<feature type="compositionally biased region" description="Pro residues" evidence="24">
    <location>
        <begin position="668"/>
        <end position="677"/>
    </location>
</feature>
<feature type="compositionally biased region" description="Polar residues" evidence="24">
    <location>
        <begin position="6908"/>
        <end position="6921"/>
    </location>
</feature>
<feature type="domain" description="Ig-like" evidence="28">
    <location>
        <begin position="1686"/>
        <end position="1772"/>
    </location>
</feature>
<feature type="domain" description="Ig-like" evidence="28">
    <location>
        <begin position="4536"/>
        <end position="4622"/>
    </location>
</feature>
<dbReference type="SUPFAM" id="SSF50729">
    <property type="entry name" value="PH domain-like"/>
    <property type="match status" value="1"/>
</dbReference>
<dbReference type="InterPro" id="IPR003961">
    <property type="entry name" value="FN3_dom"/>
</dbReference>
<evidence type="ECO:0000256" key="17">
    <source>
        <dbReference type="ARBA" id="ARBA00022860"/>
    </source>
</evidence>
<dbReference type="InterPro" id="IPR007110">
    <property type="entry name" value="Ig-like_dom"/>
</dbReference>
<sequence>MTPRAILELCCGGKAKHVSNVTARRGGQGVAQPNPEQRRHCRELGGTLCRASLSPLGFLFYFAEGERGEPKPAWCPHILCSPFPPSTFCHLRRKRLSVTLPTDFYLLRLQVTKMDYSSFSGVPRFLTRPKAFMVSVGKDATLSCQIIGNPIPVVSWEKDKLPIQSGGRFKTTEDGDLYQLTIYDLSLEDSGQYICRAKNTIGEAFAAVSIKVGEETTVTESAPYFIQKPSSIKVTLGEDAMFKCKVQGSPPLSVNWEKDGRHLRNRADAGRFQIESAGESNALTIQCTRLGDSGTYTCRAENPIGSASASAALVVESLGSSNPGSHFDPSCGKTTSLLSHLQKRREEIRKMDISHGALDATSAQSYCKTEGLSGISYSLSRDYERAAGLTTKGARNAMFGTLTRTCSVTEGKHAKLSCYVTGEPKPEIVWKKDNEVIVEGRRHVIYEDDQENFVLKILYCKQVDNGLYTCTASNLAGQTYSSVLVTVKEPPIPFKEKLKDLEVWEKESATFQCEVPVPSTETSWFKEETKLRQSKKYNIEEEGTYRRLTVQNVTADDDAVYICEMKEGSRTIAELSVQGNIIKKLPRKTAVSVNDTATFCVELDNECQNICWLKNTEEVKPSDRISIIRSGKQHTMIIRECTMEDAGEIVFLADESRTSTQFTVTTPRKPPTQPPVDPVVKNKTETSVTLAWSPPKMHRPIPIDGYIVERKKLTGFTWVRCHESHVPVPEFTVSDLSEEADYQFRVSAVNAHGQSPYLEFPGSVHLEPVLAVKSPLTTGEAVPGGDAMFTIDLTTICSGTWYLNGKVLQESETCIIKRTQTTHSLIIKNVTKNDDGAEVKFVAKNIDVSTKMRVRGAAVRFTNKSKDVEKISARLREEARLQAELSDTDAAVKWMKDGKELKANEKYELQIVGKRHILKIHNVAMEDAGTYQCTCEGDKMLYQLSVKALATFVNKEKTGGVIRAIAGKQAEFVSETSEANVMVKWYKNGKEITTSKKFTMEDKGKLHKLVASAVTKEDEGTYICKIGDDTLIFDLKVSDEAINFVNKPKTTPEITVSPSEDLELVCEVSAASGAVVWKKDQTEVKQDQRTTIISQGTHRKLVVKNVTLKDQGSYSCETKDDKATFQVKVREKEDVFTNKEKVQKEVKAVLTQNAMLSCEVGQEKSEVKWYKEGKLITSSKKFRVESEGKLRRLVVSQVEKRDAGEYTCEAAGQKLTFKITVTEAEDAFINKEKVQKEVKAAPTENATLSCEVGQEKTEVKWYKEGKLITSSKKFRVESEGKLRRLVVSQVEKKDAGEYTCEAAGQKLTFKITVTEAEDAFINKEKVQKEVKAAPTENATLSCEVGQEKSEVKWYKEGKLITSSKKFRVESEGKLRRLVVSQVEKKDAGEYTCEAAGQKLTFKITVTEAEDAFINKEKVQKEVKAAPTENATLSCEVGQEKTEVKWYKEGKLITSSKKFRVESEGKLRRLVVSQVEQKDAGEYTCEAAGQKLTFKITVTEAEDAFINKEKVQKEVKAAPTENATLSCEVGQEKTEVKWYKEGKLITSSKKFRVESEGKLRRLVVSQVEKRDAGEYTCEAAGQKLTFKITVTEPEVVFINKEKVQKEVKAAPTENATLSCEVGQEKTEVKWYKEGKLITSSKKFRVESEGKLRRLVVSQVEKKDAGEYTCEAAGQKLTFKIDVTEPKPVFINQEKVQREVSAVLAESAALSCEVAQDTTEVKWYKDGRLLASSRKFKMETVGKTRRLVVEQLEKKDAGEYVCEAAGQRLTFKLEATEPEAKFEKEFVQKEPLIVQEHESITLTTSVTPETAVVKWYKDGREIKASKKYEIKSDGASRTLTVNLAESTDTAVYACQTKNDKQEFKVEVKEIPVKFTKKLEAVNAEIGGSVTLTCEVSHAKGKVVWRRNAVEIKPSKRFQIHEEGVRRTLTITGIRAEDEGEYFCESRDDKSSITITPKAPRVVKFVTSLNNVASEEGKEAVFKCTVSPSDAVVTWFRNGVKIEASKKYVISQKDTNHSLTITDLTLEDAAEISANAEGVESTANLRVREASISFKKKLEPKTVEEKDTVTLEVELTKPAEVKWMRNSIVLKPSEKIEIKAEGTKHILIVKDISFADRGFYCCESPDDKTQAKINVEMRQIKLVKGLQPLEVSEKGTVTFSVEVSHEDVEGTWQKDGVRLKPAPNVTMAVQGKKHSLTLSSVTLEDAGLISFKAEGINSSGKLTVTELPVKISKPLADINITQKDKVTFECELSRPNVDVKWFKDGKELRQSKKVGIISQGNKRSLVIHKCEYEDQGTYTCQAAEDKTSATLKVHARDIKIVKPLEDVEVNEYESASFVCEISHDEVQTQWYKDDNKLKADDNIRMRQDGKTYSLTYTRVQVKDAAEIKFVAEKAESRAHLTVKELPVKIVKPLRDKIALEKHRGFLECQVSRANAEVKWYKKDVEIHPSDKYEIVSDGVYRKLIINDADYEDEDTYTCDAFDDKSSAHFFVEEQSISIVKELCDEDVTEPEEAKFECEISIPSVKPPKWYLRGEVLQAGRNIIMQQEGTIHRLTILKTTTDMTGTIQFSIGKSKSTANLLVRDYHIQITRKLEDKTALERHSVILSCDFRPSPKVVKWFKGHTPIEPSEKYKIKRDKHSAELKILKLKPDDAGVYKCKAGIAETEATLTVEARNVEVTKHLQDVEIEEESSAIFSCELSHDDEDVEWFLNGTLLYTNNYNDIKNVGNCYTLTMKQVKPEDAGTVTMKSDKVSESARLKVIEKPAVFLKSLDDVFGEERGVIKLECEVSKEKVKPVWKKDGVVLTSGNKYELVQSGKTLYLLIHDLEKADAGLYTCDIGTDVAKSKVGVQELNIGITKRLKNTEIQEGEDCTFECILSHESIDDFNWTLNGSRVESGGRFKASNVGRKYTLSIKSVIPADSGEVVFTARGLTSKASLVVKEKPTEVTKQLEDKTSAAGQDISLSCELSKPDVNIRWYKDGKAIRKSQKYDLQQEGTRAILIIHDSTVKDSGEYTCETEDSKTKARVTVQEKPNYFIKELSDLKIEESGTAVFICQSEKAASSVIWRKGIAELRPGRKYEMTQKGQDLQLTIKNLEKSDSDTYTCDIGDAQSRAKLVVQEMPVLFKQELQNQEAKEGKQIKLTCELSKPDTPVKWMKGGTVLYASEKYEFKQHGTVAELIIRDVTSIDAGDYTCTAGELKTTAQVKVHAVPVLFKQALENTETEEGKSVSLRCELTKADATVVWKKGEATLQASAKYEMKQKGTMAELVIHNAEPEDAGRYTCDTGDQQTTAQVKIHAISALIEEELKSLEAPEGGTATLHCQLSREAPVEWRKGHTVLRPSNKYRMRQEGLVAELLIHDLETKDAGDYTCVVGSQKTTATLTVNALPVHFKKELKNEEGTESGTATLQCELSKAVSTVEWRKDGKALMPNGKYKMRREGRFAELVIQDLDLMDAGSYTCVCGDQKTTATLTVNALPILFQEEMLDKEATEGQAVTLHCKLSKSAPVEWRKGNKVLKPSEKYKIEQEGPFAELVIQDLDSADAGDYSCVCGNQQTTATLTVNVLPILFTKELSNEEAMEGKSVSLRCELNKAAANVEWKKGLKTLKSSDKYKMKREGVTVELLIQNLDMTDAGNYSCVCGDQQTMAVLTVHALPAFFKEGLKNREATDGGTATLRCELSKVGVPVEWKKGDKTLKSSDKYRMRQEETSAELLIRDLEVEDTGEYTCVCGDQKTSAVLTVHALPVLFKKELVDVEATESGTAVLQCELTKSTPVEWRKGRELLKPSDKYKLRLKDTIAELTIQNLEEEDAGDYTCVCGDKTTTASLTVHALPPHFKKELKNVEATENGVATFCCELNKPAASVEWRKGDRALEPSDRVTMTCKGTTAELVIRDLDLADAGDYTCCYGDQKTTAALKVNALPAHFKEEMKNEEATEGGTATLQCELSRAVPVEWKKKHKVLKSSEKYSMRQEGAIAQLLIHALEVKDAGEYTCVCGDKKTTAVLTVHALPALFREELRDEEATEGDTVTLHCELTKAAPVEWKKGHAVLKPSEKYKMRQKDATAELVIHNLDESDAGDYTCVCGDKQSTASLAVHALPAHIKESLKGEEVTEGRTATLRCELTKVAQVEWRKGSTLLQASDKYKMRQEGTVMKLLIHDTELKDAGEYTCVCGEQETTAALIVNAIKPQLKQHLKNEEVEVGGTAKLRCEISISKAEVEWRKDGVILHSSSKYEMWQQGTIRELRVHHLEPGDAGEYSCKAGDETTSAKLTVKEPDVTIVSRLKDMVVFEGDDVTFQCQVSHENARDVEWKLQDVALQNNEMNEISVEKGKIHKLTLRKVTEQDTGTITFRVGPYTSTAELTVKVPPPVFKKKLQNTEFQEEETAILHCELSQPNVAVEWKKDAQVISPSSKYEIRQEGTIHTLKIYHLKPEDSGKYTCDNGNELTTATLTVKALPVIVTKPLQNQQAEEGGTITLSCEISKSNATVQWKKAGKVLQPSDKYKMHQAGSRAELTILNLSETDAGEYTCDTGDQQTTAAVHVKEPAATIVEMLKDVTSYEGEDAVFECRLSQETTQDTQWFLGDVPLQSNEMNEIKVEGTRHTLILRKVTLEDCGPISFKVGQHTTGAQLTVQAAPITFVKALHSLELQEGGTAHLCCEVSRPDVPVQWKKGTSVIHSSQKCSIKQDGNVHTLVIHNLDCGDSGEYSCHTADGKTTASLEVKALPVLFKHRMENEEVEEGRTVMLHCELTKPNAPVEWRKGDTVLHSGDKYEVRQEGTRVELFIYDAEAQDAGDYTCDSGDQQTTASLQVKVLPVLFKEELKNVESEEGGTAILHCEISKPDAPVEWRKGGVVIQPSAKYEMKLKGCTAELIIHGVELDDCGDYTCSTGYEITTGSVYVQAKNSIVQGLENVEAVEGGEALFECYLSKPECYNYNWLIDDEPAKTTENTEMVYFENGRRHLLLLKNLTVQDNCRVTFMCSDAVTSAFLTVKGWRLQILQPLTDVEVSPGQKATFSCTLSEAVPINEVTWYFNDTEIQPDEDWEIQADGNKYKLILNKAQPHHSGEVTFASREAIASAKLSVLEPSITVTHPLVGGSVSEGEVARLECKLSSEIKENVTWLKGKEPIQTGGRYEILSDGKKQILIIHAFKAEDQDTYTCMVSPEVKSVASLCLEVPTATMLKEIAKEAPPASQQEELVDGHVQPSLPPEAAQEGDLHLLWEALAKKRRMSREPTLDSISEVPEEDEKLQKLRKEEAEMSHYYSEEYSTCDELARTGEADFSFTSSDDESRAGTPSLVNYLKKAEKRSVSVTTKVQSTSTGKLWKQWEKSSAETVVAAPGAKPTEPEIADLDDPSMNNAAVKIQAAFKGYKVRKEIKQQECPVFTETFKDFSGEPGSTLHLECVAHSKTDMKVRWLKDGEELSDGRYYHIDNYSDGTCSLIITGLDRKDAGKYTCEASNKFGKVSHSAKVVIGAEEPQVLPKEKSIKQSTDSETESSSGSELDDAFRKAGRRLHRLFRAKISTEMSDVEEELFVSADEGDVEVVDHQTYREDDRYIYIKFEVLSEAKTAATRFREMFGALGIPVEIDILEQGPRKVELRIGKATPPTLGKFAPPVLRPPPPLLTSDTAPMFLTELQNQEVQDGYPVSFDCIVVGKPLPTVRWFKDGKAIEENDHYMINEDQEGCHQLIITAVVPTDMGVYRCLAENNMGVASTKAELRVDLTSTDYETAADATETSSYYSAKEYVSSREQEESTTEEEQLPQILDDLHDIHVAPGAPLAKFHLKVKGYPEPRLYWFKNGQPLKASDRFLKIDKKEFHSLEILNVIKSDAGQYSIFLINSAGSAYSSARLVVKDPDEKEEVSETDSHEQLIPPRFLERFTNKKVKKGASITLSVKVEGHPPPTITWLKEESQEDILWIKPDTPGYKLASSNMHHSLILLDVKKNYSGAYTCIATNKAGQSICTANLEVADVKEAEVLTQERVMVSEAIMTTLGAVHPSEGDLEAGREGVPRTPISLADVGTEEFFQKLTSRISEMVSAKISQATLRVPGAESDDESKTPSASPRHGRSRPSSIAQESSSESDDGDSRGEIFDVYMVTADYVPAAPDKETITLKEGQYVEVLDSAHPLKWLVRTKPTKSSPSRQGWVSPAYLDKRLKLSPEWGTVEVPEFPGECVSEDEYKRKLSVLIQELLISEEDYVQDLQFLQTHHLRYTETCPNVPGAIASQKSTIFRNIDDITRFHSSIFLRGLQKCDTDDDVAMCFIKHEAEFNKYIQYLVGRVQAESIVVSKAVQDFYKRYTDEILTNEDPSQTLIPPLQHYLEKPINRIQQYQTIIKELIRNKARNSQNCTLLEQAYAIVSALTRRAENNLHVSLIENYPGALESLGEPIRQGHFVVWEGAPGARMAWKGHKRHVFLFRNYLVICKPKRDTRTDTYSYIFKNIMKLNNIDVNDTVEGDDRAFEIWHEREDSVRKYLLQARTVNIKNSWVKEICGIQQRISQPVWIPPDFEEELADCTAELGETVKLACKVTGAPKPSVCWYKDGKPVEVDPHHIIIEDPDGSCTLILDNLTGVDSGQYMCFASSPAGNASTLGKILVQVPPRFVNKVRNAYFVEGEDAQFTCTVEGAPRPQIRWYKDGILLKDTNKYQTFSEPRSGIIVLVVKNPSNEDMGHYECELVNRLGSAKSGAELYHHSAAALTQERRGDQAITIEVTEQETKVPKKTIIIEETITTVVKSPRQRGRVSPARSSSGHSPSLSPRAEPTPEPVFVSKIRQPVHRHEQEAASKSAVPMLYVTEPEDRQGAAAREITVETKMEEQKPKWVEVEEIIEFKVKKSPKPARKRGSSPVKQEKDDSGVLTFTFPSSRPTRSPEDDPNTNNSNNKLVEQSKSSLPQESLSEVNIQPLVYATDQEGPQGSNEDRSSPCESEQLGNNSCTDCGSEGKSCPQETSEHCGARVASPLLACGGEPLSFRFETAAADEQGLLFSSARPEVEEVDEFDTSWPVEEGMPQVVEDVLPEEENVIIIDEPEELQAEDISTRNLKILTHNGKMLTLEDLEDYVPGEGETYGCDDKNHKTDKPCEISVLQTEIREPTIGKPVLLNLGRPMVSEPRQRFFSTLEEHIPGSVFVSTSRVTGVQSVGSSNISIHVSDACMEVKPGVHAAASSAPSFTVKPSFCTEVQLSADNGQSSFKTEVSTRTLSYGTVGEPVTLHISTEDLSQS</sequence>
<keyword evidence="12" id="KW-0677">Repeat</keyword>
<feature type="domain" description="Ig-like" evidence="28">
    <location>
        <begin position="3827"/>
        <end position="3898"/>
    </location>
</feature>
<dbReference type="CDD" id="cd12025">
    <property type="entry name" value="SH3_Obscurin_like"/>
    <property type="match status" value="1"/>
</dbReference>
<organism evidence="30 31">
    <name type="scientific">Gallus gallus</name>
    <name type="common">Chicken</name>
    <dbReference type="NCBI Taxonomy" id="9031"/>
    <lineage>
        <taxon>Eukaryota</taxon>
        <taxon>Metazoa</taxon>
        <taxon>Chordata</taxon>
        <taxon>Craniata</taxon>
        <taxon>Vertebrata</taxon>
        <taxon>Euteleostomi</taxon>
        <taxon>Archelosauria</taxon>
        <taxon>Archosauria</taxon>
        <taxon>Dinosauria</taxon>
        <taxon>Saurischia</taxon>
        <taxon>Theropoda</taxon>
        <taxon>Coelurosauria</taxon>
        <taxon>Aves</taxon>
        <taxon>Neognathae</taxon>
        <taxon>Galloanserae</taxon>
        <taxon>Galliformes</taxon>
        <taxon>Phasianidae</taxon>
        <taxon>Phasianinae</taxon>
        <taxon>Gallus</taxon>
    </lineage>
</organism>
<feature type="domain" description="Ig-like" evidence="28">
    <location>
        <begin position="4984"/>
        <end position="5071"/>
    </location>
</feature>
<feature type="domain" description="Ig-like" evidence="28">
    <location>
        <begin position="3738"/>
        <end position="3821"/>
    </location>
</feature>
<feature type="compositionally biased region" description="Polar residues" evidence="24">
    <location>
        <begin position="6860"/>
        <end position="6880"/>
    </location>
</feature>
<dbReference type="CDD" id="cd00063">
    <property type="entry name" value="FN3"/>
    <property type="match status" value="1"/>
</dbReference>
<evidence type="ECO:0000259" key="26">
    <source>
        <dbReference type="PROSITE" id="PS50003"/>
    </source>
</evidence>
<evidence type="ECO:0000256" key="7">
    <source>
        <dbReference type="ARBA" id="ARBA00022490"/>
    </source>
</evidence>
<dbReference type="InterPro" id="IPR036116">
    <property type="entry name" value="FN3_sf"/>
</dbReference>
<dbReference type="FunFam" id="2.60.40.10:FF:000523">
    <property type="entry name" value="obscurin isoform X4"/>
    <property type="match status" value="1"/>
</dbReference>
<dbReference type="GO" id="GO:0005737">
    <property type="term" value="C:cytoplasm"/>
    <property type="evidence" value="ECO:0007669"/>
    <property type="project" value="UniProtKB-SubCell"/>
</dbReference>
<dbReference type="FunFam" id="2.60.40.10:FF:000502">
    <property type="entry name" value="obscurin-like protein 1 isoform X2"/>
    <property type="match status" value="1"/>
</dbReference>
<feature type="domain" description="DH" evidence="27">
    <location>
        <begin position="6170"/>
        <end position="6355"/>
    </location>
</feature>
<dbReference type="PANTHER" id="PTHR35971:SF4">
    <property type="entry name" value="OBSCURIN"/>
    <property type="match status" value="1"/>
</dbReference>
<feature type="domain" description="Ig-like" evidence="28">
    <location>
        <begin position="877"/>
        <end position="945"/>
    </location>
</feature>
<dbReference type="FunFam" id="2.60.40.10:FF:000148">
    <property type="entry name" value="titin isoform X1"/>
    <property type="match status" value="2"/>
</dbReference>
<keyword evidence="16" id="KW-0460">Magnesium</keyword>
<feature type="domain" description="Ig-like" evidence="28">
    <location>
        <begin position="1776"/>
        <end position="1864"/>
    </location>
</feature>
<feature type="domain" description="Fibronectin type-III" evidence="29">
    <location>
        <begin position="674"/>
        <end position="769"/>
    </location>
</feature>
<feature type="domain" description="Ig-like" evidence="28">
    <location>
        <begin position="2583"/>
        <end position="2666"/>
    </location>
</feature>
<feature type="region of interest" description="Disordered" evidence="24">
    <location>
        <begin position="5469"/>
        <end position="5493"/>
    </location>
</feature>
<dbReference type="GO" id="GO:0005085">
    <property type="term" value="F:guanyl-nucleotide exchange factor activity"/>
    <property type="evidence" value="ECO:0007669"/>
    <property type="project" value="InterPro"/>
</dbReference>
<evidence type="ECO:0000256" key="15">
    <source>
        <dbReference type="ARBA" id="ARBA00022840"/>
    </source>
</evidence>
<evidence type="ECO:0000256" key="13">
    <source>
        <dbReference type="ARBA" id="ARBA00022741"/>
    </source>
</evidence>
<feature type="domain" description="Ig-like" evidence="28">
    <location>
        <begin position="3028"/>
        <end position="3112"/>
    </location>
</feature>
<keyword evidence="10" id="KW-0808">Transferase</keyword>
<evidence type="ECO:0000313" key="30">
    <source>
        <dbReference type="Ensembl" id="ENSGALP00010038980.1"/>
    </source>
</evidence>
<dbReference type="SMART" id="SM00015">
    <property type="entry name" value="IQ"/>
    <property type="match status" value="1"/>
</dbReference>
<feature type="domain" description="Ig-like" evidence="28">
    <location>
        <begin position="490"/>
        <end position="573"/>
    </location>
</feature>
<dbReference type="PROSITE" id="PS50853">
    <property type="entry name" value="FN3"/>
    <property type="match status" value="1"/>
</dbReference>
<keyword evidence="20" id="KW-0393">Immunoglobulin domain</keyword>
<dbReference type="GO" id="GO:0004674">
    <property type="term" value="F:protein serine/threonine kinase activity"/>
    <property type="evidence" value="ECO:0007669"/>
    <property type="project" value="UniProtKB-KW"/>
</dbReference>
<comment type="cofactor">
    <cofactor evidence="1">
        <name>Mg(2+)</name>
        <dbReference type="ChEBI" id="CHEBI:18420"/>
    </cofactor>
</comment>
<feature type="domain" description="Ig-like" evidence="28">
    <location>
        <begin position="973"/>
        <end position="1038"/>
    </location>
</feature>
<dbReference type="GO" id="GO:0003007">
    <property type="term" value="P:heart morphogenesis"/>
    <property type="evidence" value="ECO:0007669"/>
    <property type="project" value="UniProtKB-ARBA"/>
</dbReference>
<dbReference type="FunFam" id="2.60.40.10:FF:000747">
    <property type="entry name" value="obscurin isoform X6"/>
    <property type="match status" value="1"/>
</dbReference>
<feature type="domain" description="Ig-like" evidence="28">
    <location>
        <begin position="3472"/>
        <end position="3555"/>
    </location>
</feature>
<dbReference type="Gene3D" id="2.60.40.10">
    <property type="entry name" value="Immunoglobulins"/>
    <property type="match status" value="61"/>
</dbReference>
<feature type="domain" description="SH3" evidence="25">
    <location>
        <begin position="6077"/>
        <end position="6144"/>
    </location>
</feature>
<dbReference type="InterPro" id="IPR035526">
    <property type="entry name" value="Obscurin_SH3"/>
</dbReference>
<dbReference type="CDD" id="cd20971">
    <property type="entry name" value="IgI_1_Titin-A168_like"/>
    <property type="match status" value="1"/>
</dbReference>
<dbReference type="SUPFAM" id="SSF50044">
    <property type="entry name" value="SH3-domain"/>
    <property type="match status" value="1"/>
</dbReference>
<evidence type="ECO:0000256" key="23">
    <source>
        <dbReference type="PROSITE-ProRule" id="PRU00192"/>
    </source>
</evidence>
<feature type="domain" description="Ig-like" evidence="28">
    <location>
        <begin position="123"/>
        <end position="213"/>
    </location>
</feature>
<dbReference type="FunFam" id="2.60.40.10:FF:000050">
    <property type="entry name" value="Titin isoform B"/>
    <property type="match status" value="2"/>
</dbReference>
<evidence type="ECO:0000256" key="5">
    <source>
        <dbReference type="ARBA" id="ARBA00012513"/>
    </source>
</evidence>
<dbReference type="InterPro" id="IPR011993">
    <property type="entry name" value="PH-like_dom_sf"/>
</dbReference>
<keyword evidence="14" id="KW-0418">Kinase</keyword>
<feature type="domain" description="Ig-like" evidence="28">
    <location>
        <begin position="3300"/>
        <end position="3378"/>
    </location>
</feature>
<dbReference type="FunFam" id="2.60.40.10:FF:000866">
    <property type="entry name" value="Obscurin, cytoskeletal calmodulin and titin-interacting RhoGEF"/>
    <property type="match status" value="1"/>
</dbReference>
<feature type="domain" description="Ig-like" evidence="28">
    <location>
        <begin position="3915"/>
        <end position="3998"/>
    </location>
</feature>
<feature type="domain" description="Ig-like" evidence="28">
    <location>
        <begin position="4003"/>
        <end position="4086"/>
    </location>
</feature>
<dbReference type="InterPro" id="IPR001849">
    <property type="entry name" value="PH_domain"/>
</dbReference>
<feature type="domain" description="Ig-like" evidence="28">
    <location>
        <begin position="4716"/>
        <end position="4800"/>
    </location>
</feature>
<feature type="domain" description="PH" evidence="26">
    <location>
        <begin position="6373"/>
        <end position="6482"/>
    </location>
</feature>
<dbReference type="Gene3D" id="2.30.29.30">
    <property type="entry name" value="Pleckstrin-homology domain (PH domain)/Phosphotyrosine-binding domain (PTB)"/>
    <property type="match status" value="1"/>
</dbReference>
<dbReference type="GO" id="GO:0005516">
    <property type="term" value="F:calmodulin binding"/>
    <property type="evidence" value="ECO:0007669"/>
    <property type="project" value="UniProtKB-KW"/>
</dbReference>
<dbReference type="InterPro" id="IPR013106">
    <property type="entry name" value="Ig_V-set"/>
</dbReference>
<evidence type="ECO:0000259" key="25">
    <source>
        <dbReference type="PROSITE" id="PS50002"/>
    </source>
</evidence>
<keyword evidence="6 23" id="KW-0728">SH3 domain</keyword>
<dbReference type="FunFam" id="2.60.40.10:FF:000707">
    <property type="entry name" value="Obscurin, cytoskeletal calmodulin and titin-interacting RhoGEF"/>
    <property type="match status" value="1"/>
</dbReference>
<keyword evidence="8" id="KW-0723">Serine/threonine-protein kinase</keyword>
<dbReference type="InterPro" id="IPR036028">
    <property type="entry name" value="SH3-like_dom_sf"/>
</dbReference>
<dbReference type="Ensembl" id="ENSGALT00010063146.1">
    <property type="protein sequence ID" value="ENSGALP00010038980.1"/>
    <property type="gene ID" value="ENSGALG00010025849.1"/>
</dbReference>
<dbReference type="InterPro" id="IPR003598">
    <property type="entry name" value="Ig_sub2"/>
</dbReference>
<reference evidence="30" key="1">
    <citation type="submission" date="2020-11" db="EMBL/GenBank/DDBJ databases">
        <title>Gallus gallus (Chicken) genome, bGalGal1, GRCg7b, maternal haplotype autosomes + Z &amp; W.</title>
        <authorList>
            <person name="Warren W."/>
            <person name="Formenti G."/>
            <person name="Fedrigo O."/>
            <person name="Haase B."/>
            <person name="Mountcastle J."/>
            <person name="Balacco J."/>
            <person name="Tracey A."/>
            <person name="Schneider V."/>
            <person name="Okimoto R."/>
            <person name="Cheng H."/>
            <person name="Hawken R."/>
            <person name="Howe K."/>
            <person name="Jarvis E.D."/>
        </authorList>
    </citation>
    <scope>NUCLEOTIDE SEQUENCE [LARGE SCALE GENOMIC DNA]</scope>
    <source>
        <strain evidence="30">Broiler</strain>
    </source>
</reference>
<name>A0A8V1A4K7_CHICK</name>
<evidence type="ECO:0000256" key="18">
    <source>
        <dbReference type="ARBA" id="ARBA00023157"/>
    </source>
</evidence>
<dbReference type="InterPro" id="IPR035899">
    <property type="entry name" value="DBL_dom_sf"/>
</dbReference>
<feature type="domain" description="Ig-like" evidence="28">
    <location>
        <begin position="1957"/>
        <end position="2050"/>
    </location>
</feature>
<dbReference type="FunFam" id="2.60.40.10:FF:000211">
    <property type="entry name" value="Obscurin-like protein 1"/>
    <property type="match status" value="3"/>
</dbReference>
<dbReference type="GO" id="GO:0005524">
    <property type="term" value="F:ATP binding"/>
    <property type="evidence" value="ECO:0007669"/>
    <property type="project" value="UniProtKB-KW"/>
</dbReference>
<dbReference type="FunFam" id="2.60.40.10:FF:000228">
    <property type="entry name" value="obscurin isoform X4"/>
    <property type="match status" value="17"/>
</dbReference>
<evidence type="ECO:0000256" key="11">
    <source>
        <dbReference type="ARBA" id="ARBA00022723"/>
    </source>
</evidence>
<dbReference type="InterPro" id="IPR013098">
    <property type="entry name" value="Ig_I-set"/>
</dbReference>
<feature type="domain" description="Ig-like" evidence="28">
    <location>
        <begin position="5075"/>
        <end position="5159"/>
    </location>
</feature>
<dbReference type="FunFam" id="2.60.40.10:FF:000421">
    <property type="entry name" value="LOW QUALITY PROTEIN: obscurin"/>
    <property type="match status" value="2"/>
</dbReference>
<dbReference type="InterPro" id="IPR001452">
    <property type="entry name" value="SH3_domain"/>
</dbReference>
<reference evidence="30" key="3">
    <citation type="submission" date="2025-09" db="UniProtKB">
        <authorList>
            <consortium name="Ensembl"/>
        </authorList>
    </citation>
    <scope>IDENTIFICATION</scope>
    <source>
        <strain evidence="30">broiler</strain>
    </source>
</reference>
<dbReference type="FunFam" id="2.60.40.10:FF:001084">
    <property type="entry name" value="obscurin-like isoform X3"/>
    <property type="match status" value="2"/>
</dbReference>
<feature type="domain" description="Ig-like" evidence="28">
    <location>
        <begin position="4267"/>
        <end position="4354"/>
    </location>
</feature>
<feature type="domain" description="Ig-like" evidence="28">
    <location>
        <begin position="5861"/>
        <end position="5957"/>
    </location>
</feature>
<dbReference type="Gene3D" id="2.30.30.40">
    <property type="entry name" value="SH3 Domains"/>
    <property type="match status" value="1"/>
</dbReference>
<feature type="domain" description="Ig-like" evidence="28">
    <location>
        <begin position="1048"/>
        <end position="1126"/>
    </location>
</feature>
<evidence type="ECO:0000256" key="2">
    <source>
        <dbReference type="ARBA" id="ARBA00004123"/>
    </source>
</evidence>
<feature type="compositionally biased region" description="Basic residues" evidence="24">
    <location>
        <begin position="6819"/>
        <end position="6828"/>
    </location>
</feature>
<dbReference type="SMART" id="SM00406">
    <property type="entry name" value="IGv"/>
    <property type="match status" value="21"/>
</dbReference>
<dbReference type="FunFam" id="2.60.40.10:FF:000380">
    <property type="entry name" value="obscurin isoform X3"/>
    <property type="match status" value="1"/>
</dbReference>
<comment type="catalytic activity">
    <reaction evidence="22">
        <text>L-seryl-[protein] + ATP = O-phospho-L-seryl-[protein] + ADP + H(+)</text>
        <dbReference type="Rhea" id="RHEA:17989"/>
        <dbReference type="Rhea" id="RHEA-COMP:9863"/>
        <dbReference type="Rhea" id="RHEA-COMP:11604"/>
        <dbReference type="ChEBI" id="CHEBI:15378"/>
        <dbReference type="ChEBI" id="CHEBI:29999"/>
        <dbReference type="ChEBI" id="CHEBI:30616"/>
        <dbReference type="ChEBI" id="CHEBI:83421"/>
        <dbReference type="ChEBI" id="CHEBI:456216"/>
        <dbReference type="EC" id="2.7.11.1"/>
    </reaction>
</comment>
<gene>
    <name evidence="30" type="primary">OBSCN</name>
</gene>
<dbReference type="FunFam" id="2.60.40.10:FF:000107">
    <property type="entry name" value="Myosin, light chain kinase a"/>
    <property type="match status" value="2"/>
</dbReference>
<dbReference type="SUPFAM" id="SSF48065">
    <property type="entry name" value="DBL homology domain (DH-domain)"/>
    <property type="match status" value="1"/>
</dbReference>
<comment type="similarity">
    <text evidence="4">Belongs to the protein kinase superfamily. CAMK Ser/Thr protein kinase family.</text>
</comment>
<dbReference type="SUPFAM" id="SSF49265">
    <property type="entry name" value="Fibronectin type III"/>
    <property type="match status" value="1"/>
</dbReference>
<dbReference type="InterPro" id="IPR036179">
    <property type="entry name" value="Ig-like_dom_sf"/>
</dbReference>
<evidence type="ECO:0000256" key="21">
    <source>
        <dbReference type="ARBA" id="ARBA00047899"/>
    </source>
</evidence>
<evidence type="ECO:0000256" key="14">
    <source>
        <dbReference type="ARBA" id="ARBA00022777"/>
    </source>
</evidence>
<dbReference type="FunFam" id="2.60.40.10:FF:000032">
    <property type="entry name" value="palladin isoform X1"/>
    <property type="match status" value="1"/>
</dbReference>
<feature type="domain" description="Ig-like" evidence="28">
    <location>
        <begin position="1336"/>
        <end position="1404"/>
    </location>
</feature>
<dbReference type="Pfam" id="PF00041">
    <property type="entry name" value="fn3"/>
    <property type="match status" value="1"/>
</dbReference>
<dbReference type="PROSITE" id="PS50003">
    <property type="entry name" value="PH_DOMAIN"/>
    <property type="match status" value="1"/>
</dbReference>
<dbReference type="InterPro" id="IPR013783">
    <property type="entry name" value="Ig-like_fold"/>
</dbReference>
<dbReference type="FunFam" id="2.60.40.10:FF:000599">
    <property type="entry name" value="obscurin isoform X3"/>
    <property type="match status" value="1"/>
</dbReference>
<dbReference type="Pfam" id="PF00621">
    <property type="entry name" value="RhoGEF"/>
    <property type="match status" value="1"/>
</dbReference>
<dbReference type="PROSITE" id="PS50002">
    <property type="entry name" value="SH3"/>
    <property type="match status" value="1"/>
</dbReference>
<feature type="domain" description="Ig-like" evidence="28">
    <location>
        <begin position="3117"/>
        <end position="3201"/>
    </location>
</feature>
<dbReference type="PROSITE" id="PS50096">
    <property type="entry name" value="IQ"/>
    <property type="match status" value="1"/>
</dbReference>
<feature type="domain" description="Ig-like" evidence="28">
    <location>
        <begin position="6492"/>
        <end position="6582"/>
    </location>
</feature>
<keyword evidence="15" id="KW-0067">ATP-binding</keyword>
<feature type="domain" description="Ig-like" evidence="28">
    <location>
        <begin position="5750"/>
        <end position="5839"/>
    </location>
</feature>
<feature type="domain" description="Ig-like" evidence="28">
    <location>
        <begin position="1428"/>
        <end position="1496"/>
    </location>
</feature>
<feature type="domain" description="Ig-like" evidence="28">
    <location>
        <begin position="4180"/>
        <end position="4263"/>
    </location>
</feature>
<feature type="domain" description="Ig-like" evidence="28">
    <location>
        <begin position="3649"/>
        <end position="3733"/>
    </location>
</feature>
<feature type="region of interest" description="Disordered" evidence="24">
    <location>
        <begin position="6894"/>
        <end position="6933"/>
    </location>
</feature>
<feature type="domain" description="Ig-like" evidence="28">
    <location>
        <begin position="1869"/>
        <end position="1953"/>
    </location>
</feature>
<feature type="domain" description="Ig-like" evidence="28">
    <location>
        <begin position="3206"/>
        <end position="3295"/>
    </location>
</feature>
<evidence type="ECO:0000313" key="31">
    <source>
        <dbReference type="Proteomes" id="UP000000539"/>
    </source>
</evidence>
<dbReference type="OrthoDB" id="10072266at2759"/>
<evidence type="ECO:0000256" key="4">
    <source>
        <dbReference type="ARBA" id="ARBA00006692"/>
    </source>
</evidence>
<keyword evidence="17" id="KW-0112">Calmodulin-binding</keyword>
<dbReference type="CDD" id="cd23767">
    <property type="entry name" value="IQCD"/>
    <property type="match status" value="1"/>
</dbReference>
<dbReference type="SMART" id="SM00060">
    <property type="entry name" value="FN3"/>
    <property type="match status" value="1"/>
</dbReference>
<dbReference type="PROSITE" id="PS50835">
    <property type="entry name" value="IG_LIKE"/>
    <property type="match status" value="51"/>
</dbReference>
<feature type="domain" description="Ig-like" evidence="28">
    <location>
        <begin position="5371"/>
        <end position="5460"/>
    </location>
</feature>
<comment type="subcellular location">
    <subcellularLocation>
        <location evidence="3">Cytoplasm</location>
    </subcellularLocation>
    <subcellularLocation>
        <location evidence="2">Nucleus</location>
    </subcellularLocation>
</comment>
<dbReference type="Pfam" id="PF07679">
    <property type="entry name" value="I-set"/>
    <property type="match status" value="57"/>
</dbReference>
<feature type="compositionally biased region" description="Low complexity" evidence="24">
    <location>
        <begin position="6727"/>
        <end position="6744"/>
    </location>
</feature>
<keyword evidence="7" id="KW-0963">Cytoplasm</keyword>
<feature type="region of interest" description="Disordered" evidence="24">
    <location>
        <begin position="6819"/>
        <end position="6880"/>
    </location>
</feature>
<evidence type="ECO:0000256" key="8">
    <source>
        <dbReference type="ARBA" id="ARBA00022527"/>
    </source>
</evidence>
<evidence type="ECO:0000256" key="3">
    <source>
        <dbReference type="ARBA" id="ARBA00004496"/>
    </source>
</evidence>
<dbReference type="Gene3D" id="1.20.900.10">
    <property type="entry name" value="Dbl homology (DH) domain"/>
    <property type="match status" value="1"/>
</dbReference>
<feature type="domain" description="Ig-like" evidence="28">
    <location>
        <begin position="2760"/>
        <end position="2851"/>
    </location>
</feature>
<evidence type="ECO:0000256" key="6">
    <source>
        <dbReference type="ARBA" id="ARBA00022443"/>
    </source>
</evidence>
<feature type="domain" description="Ig-like" evidence="28">
    <location>
        <begin position="4091"/>
        <end position="4172"/>
    </location>
</feature>
<keyword evidence="9" id="KW-0597">Phosphoprotein</keyword>
<feature type="domain" description="Ig-like" evidence="28">
    <location>
        <begin position="2939"/>
        <end position="3023"/>
    </location>
</feature>
<dbReference type="SUPFAM" id="SSF48726">
    <property type="entry name" value="Immunoglobulin"/>
    <property type="match status" value="60"/>
</dbReference>
<keyword evidence="31" id="KW-1185">Reference proteome</keyword>
<feature type="region of interest" description="Disordered" evidence="24">
    <location>
        <begin position="6032"/>
        <end position="6075"/>
    </location>
</feature>
<feature type="domain" description="Ig-like" evidence="28">
    <location>
        <begin position="4448"/>
        <end position="4532"/>
    </location>
</feature>
<proteinExistence type="inferred from homology"/>
<dbReference type="SMART" id="SM00233">
    <property type="entry name" value="PH"/>
    <property type="match status" value="1"/>
</dbReference>
<feature type="domain" description="Ig-like" evidence="28">
    <location>
        <begin position="5618"/>
        <end position="5707"/>
    </location>
</feature>
<dbReference type="PANTHER" id="PTHR35971">
    <property type="entry name" value="SI:DKEY-31G6.6"/>
    <property type="match status" value="1"/>
</dbReference>
<feature type="domain" description="Ig-like" evidence="28">
    <location>
        <begin position="1152"/>
        <end position="1220"/>
    </location>
</feature>
<feature type="domain" description="Ig-like" evidence="28">
    <location>
        <begin position="6586"/>
        <end position="6676"/>
    </location>
</feature>
<feature type="domain" description="Ig-like" evidence="28">
    <location>
        <begin position="3383"/>
        <end position="3467"/>
    </location>
</feature>
<feature type="domain" description="Ig-like" evidence="28">
    <location>
        <begin position="223"/>
        <end position="316"/>
    </location>
</feature>
<feature type="domain" description="Ig-like" evidence="28">
    <location>
        <begin position="4359"/>
        <end position="4443"/>
    </location>
</feature>
<keyword evidence="13" id="KW-0547">Nucleotide-binding</keyword>
<dbReference type="InterPro" id="IPR000048">
    <property type="entry name" value="IQ_motif_EF-hand-BS"/>
</dbReference>
<evidence type="ECO:0000256" key="19">
    <source>
        <dbReference type="ARBA" id="ARBA00023242"/>
    </source>
</evidence>
<evidence type="ECO:0000259" key="28">
    <source>
        <dbReference type="PROSITE" id="PS50835"/>
    </source>
</evidence>
<feature type="domain" description="Ig-like" evidence="28">
    <location>
        <begin position="4805"/>
        <end position="4895"/>
    </location>
</feature>
<evidence type="ECO:0000259" key="27">
    <source>
        <dbReference type="PROSITE" id="PS50010"/>
    </source>
</evidence>
<dbReference type="FunFam" id="1.20.900.10:FF:000027">
    <property type="entry name" value="Obscurin, cytoskeletal calmodulin and titin-interacting RhoGEF"/>
    <property type="match status" value="1"/>
</dbReference>
<dbReference type="SMART" id="SM00409">
    <property type="entry name" value="IG"/>
    <property type="match status" value="60"/>
</dbReference>
<feature type="region of interest" description="Disordered" evidence="24">
    <location>
        <begin position="6720"/>
        <end position="6751"/>
    </location>
</feature>
<evidence type="ECO:0000256" key="20">
    <source>
        <dbReference type="ARBA" id="ARBA00023319"/>
    </source>
</evidence>
<feature type="domain" description="Ig-like" evidence="28">
    <location>
        <begin position="3560"/>
        <end position="3644"/>
    </location>
</feature>
<dbReference type="InterPro" id="IPR000219">
    <property type="entry name" value="DH_dom"/>
</dbReference>
<dbReference type="Proteomes" id="UP000000539">
    <property type="component" value="Chromosome 2"/>
</dbReference>
<dbReference type="InterPro" id="IPR055251">
    <property type="entry name" value="SOS1_NGEF_PH"/>
</dbReference>
<dbReference type="SMART" id="SM00408">
    <property type="entry name" value="IGc2"/>
    <property type="match status" value="51"/>
</dbReference>
<reference evidence="30" key="2">
    <citation type="submission" date="2025-08" db="UniProtKB">
        <authorList>
            <consortium name="Ensembl"/>
        </authorList>
    </citation>
    <scope>IDENTIFICATION</scope>
    <source>
        <strain evidence="30">broiler</strain>
    </source>
</reference>
<dbReference type="GeneTree" id="ENSGT00940000154756"/>
<dbReference type="FunFam" id="2.60.40.10:FF:000214">
    <property type="entry name" value="titin isoform X1"/>
    <property type="match status" value="8"/>
</dbReference>
<feature type="compositionally biased region" description="Low complexity" evidence="24">
    <location>
        <begin position="6057"/>
        <end position="6066"/>
    </location>
</feature>
<feature type="domain" description="Ig-like" evidence="28">
    <location>
        <begin position="1520"/>
        <end position="1588"/>
    </location>
</feature>
<feature type="domain" description="Ig-like" evidence="28">
    <location>
        <begin position="2403"/>
        <end position="2494"/>
    </location>
</feature>
<dbReference type="FunFam" id="2.30.29.30:FF:000197">
    <property type="entry name" value="obscurin isoform X5"/>
    <property type="match status" value="1"/>
</dbReference>
<dbReference type="Pfam" id="PF22697">
    <property type="entry name" value="SOS1_NGEF_PH"/>
    <property type="match status" value="1"/>
</dbReference>
<dbReference type="GO" id="GO:0055013">
    <property type="term" value="P:cardiac muscle cell development"/>
    <property type="evidence" value="ECO:0007669"/>
    <property type="project" value="UniProtKB-ARBA"/>
</dbReference>
<dbReference type="EC" id="2.7.11.1" evidence="5"/>
<dbReference type="InterPro" id="IPR003599">
    <property type="entry name" value="Ig_sub"/>
</dbReference>
<feature type="domain" description="Ig-like" evidence="28">
    <location>
        <begin position="1592"/>
        <end position="1680"/>
    </location>
</feature>
<dbReference type="CDD" id="cd00096">
    <property type="entry name" value="Ig"/>
    <property type="match status" value="7"/>
</dbReference>
<feature type="compositionally biased region" description="Low complexity" evidence="24">
    <location>
        <begin position="5478"/>
        <end position="5489"/>
    </location>
</feature>
<evidence type="ECO:0000256" key="24">
    <source>
        <dbReference type="SAM" id="MobiDB-lite"/>
    </source>
</evidence>
<feature type="domain" description="Ig-like" evidence="28">
    <location>
        <begin position="408"/>
        <end position="486"/>
    </location>
</feature>
<evidence type="ECO:0000256" key="1">
    <source>
        <dbReference type="ARBA" id="ARBA00001946"/>
    </source>
</evidence>